<dbReference type="OrthoDB" id="5184258at2"/>
<keyword evidence="2 6" id="KW-0540">Nuclease</keyword>
<keyword evidence="9" id="KW-1185">Reference proteome</keyword>
<dbReference type="GO" id="GO:0016787">
    <property type="term" value="F:hydrolase activity"/>
    <property type="evidence" value="ECO:0007669"/>
    <property type="project" value="UniProtKB-KW"/>
</dbReference>
<comment type="caution">
    <text evidence="8">The sequence shown here is derived from an EMBL/GenBank/DDBJ whole genome shotgun (WGS) entry which is preliminary data.</text>
</comment>
<dbReference type="SUPFAM" id="SSF88723">
    <property type="entry name" value="PIN domain-like"/>
    <property type="match status" value="1"/>
</dbReference>
<keyword evidence="5 6" id="KW-0460">Magnesium</keyword>
<dbReference type="Proteomes" id="UP000305792">
    <property type="component" value="Unassembled WGS sequence"/>
</dbReference>
<evidence type="ECO:0000256" key="5">
    <source>
        <dbReference type="ARBA" id="ARBA00022842"/>
    </source>
</evidence>
<dbReference type="GO" id="GO:0000287">
    <property type="term" value="F:magnesium ion binding"/>
    <property type="evidence" value="ECO:0007669"/>
    <property type="project" value="UniProtKB-UniRule"/>
</dbReference>
<dbReference type="RefSeq" id="WP_136527805.1">
    <property type="nucleotide sequence ID" value="NZ_STGX01000001.1"/>
</dbReference>
<sequence>MIVIADTSALLSAFGRAEPLHDAAVAVLNAETFVLSPMVLTELHHLAYKRSGFETARAIMGALLGRLADGDDVLGAITLDRLRSAHEVQGKYASLELDLADCIGVVLADEYQTDRIFTLDQRDFRAVRPLTPKFDAFKILPADC</sequence>
<evidence type="ECO:0000256" key="3">
    <source>
        <dbReference type="ARBA" id="ARBA00022723"/>
    </source>
</evidence>
<dbReference type="InterPro" id="IPR002716">
    <property type="entry name" value="PIN_dom"/>
</dbReference>
<comment type="function">
    <text evidence="6">Toxic component of a toxin-antitoxin (TA) system. An RNase.</text>
</comment>
<protein>
    <recommendedName>
        <fullName evidence="6">Ribonuclease VapC</fullName>
        <shortName evidence="6">RNase VapC</shortName>
        <ecNumber evidence="6">3.1.-.-</ecNumber>
    </recommendedName>
    <alternativeName>
        <fullName evidence="6">Toxin VapC</fullName>
    </alternativeName>
</protein>
<dbReference type="GO" id="GO:0004540">
    <property type="term" value="F:RNA nuclease activity"/>
    <property type="evidence" value="ECO:0007669"/>
    <property type="project" value="InterPro"/>
</dbReference>
<dbReference type="InterPro" id="IPR022907">
    <property type="entry name" value="VapC_family"/>
</dbReference>
<gene>
    <name evidence="6" type="primary">vapC</name>
    <name evidence="8" type="ORF">E9998_00820</name>
</gene>
<evidence type="ECO:0000259" key="7">
    <source>
        <dbReference type="Pfam" id="PF01850"/>
    </source>
</evidence>
<evidence type="ECO:0000256" key="2">
    <source>
        <dbReference type="ARBA" id="ARBA00022722"/>
    </source>
</evidence>
<dbReference type="Pfam" id="PF01850">
    <property type="entry name" value="PIN"/>
    <property type="match status" value="1"/>
</dbReference>
<dbReference type="HAMAP" id="MF_00265">
    <property type="entry name" value="VapC_Nob1"/>
    <property type="match status" value="1"/>
</dbReference>
<dbReference type="GO" id="GO:0090729">
    <property type="term" value="F:toxin activity"/>
    <property type="evidence" value="ECO:0007669"/>
    <property type="project" value="UniProtKB-KW"/>
</dbReference>
<feature type="domain" description="PIN" evidence="7">
    <location>
        <begin position="4"/>
        <end position="127"/>
    </location>
</feature>
<feature type="binding site" evidence="6">
    <location>
        <position position="101"/>
    </location>
    <ligand>
        <name>Mg(2+)</name>
        <dbReference type="ChEBI" id="CHEBI:18420"/>
    </ligand>
</feature>
<evidence type="ECO:0000256" key="4">
    <source>
        <dbReference type="ARBA" id="ARBA00022801"/>
    </source>
</evidence>
<evidence type="ECO:0000256" key="6">
    <source>
        <dbReference type="HAMAP-Rule" id="MF_00265"/>
    </source>
</evidence>
<keyword evidence="4 6" id="KW-0378">Hydrolase</keyword>
<evidence type="ECO:0000313" key="8">
    <source>
        <dbReference type="EMBL" id="THV32030.1"/>
    </source>
</evidence>
<keyword evidence="3 6" id="KW-0479">Metal-binding</keyword>
<feature type="binding site" evidence="6">
    <location>
        <position position="6"/>
    </location>
    <ligand>
        <name>Mg(2+)</name>
        <dbReference type="ChEBI" id="CHEBI:18420"/>
    </ligand>
</feature>
<reference evidence="8 9" key="1">
    <citation type="journal article" date="2018" name="Int. J. Syst. Evol. Microbiol.">
        <title>Glycomyces paridis sp. nov., isolated from the medicinal plant Paris polyphylla.</title>
        <authorList>
            <person name="Fang X.M."/>
            <person name="Bai J.L."/>
            <person name="Su J."/>
            <person name="Zhao L.L."/>
            <person name="Liu H.Y."/>
            <person name="Ma B.P."/>
            <person name="Zhang Y.Q."/>
            <person name="Yu L.Y."/>
        </authorList>
    </citation>
    <scope>NUCLEOTIDE SEQUENCE [LARGE SCALE GENOMIC DNA]</scope>
    <source>
        <strain evidence="8 9">CPCC 204357</strain>
    </source>
</reference>
<accession>A0A4S8PMF9</accession>
<evidence type="ECO:0000256" key="1">
    <source>
        <dbReference type="ARBA" id="ARBA00022649"/>
    </source>
</evidence>
<proteinExistence type="inferred from homology"/>
<organism evidence="8 9">
    <name type="scientific">Glycomyces paridis</name>
    <dbReference type="NCBI Taxonomy" id="2126555"/>
    <lineage>
        <taxon>Bacteria</taxon>
        <taxon>Bacillati</taxon>
        <taxon>Actinomycetota</taxon>
        <taxon>Actinomycetes</taxon>
        <taxon>Glycomycetales</taxon>
        <taxon>Glycomycetaceae</taxon>
        <taxon>Glycomyces</taxon>
    </lineage>
</organism>
<dbReference type="EC" id="3.1.-.-" evidence="6"/>
<comment type="similarity">
    <text evidence="6">Belongs to the PINc/VapC protein family.</text>
</comment>
<dbReference type="EMBL" id="STGX01000001">
    <property type="protein sequence ID" value="THV32030.1"/>
    <property type="molecule type" value="Genomic_DNA"/>
</dbReference>
<dbReference type="InterPro" id="IPR029060">
    <property type="entry name" value="PIN-like_dom_sf"/>
</dbReference>
<keyword evidence="6" id="KW-0800">Toxin</keyword>
<evidence type="ECO:0000313" key="9">
    <source>
        <dbReference type="Proteomes" id="UP000305792"/>
    </source>
</evidence>
<keyword evidence="1 6" id="KW-1277">Toxin-antitoxin system</keyword>
<dbReference type="Gene3D" id="3.40.50.1010">
    <property type="entry name" value="5'-nuclease"/>
    <property type="match status" value="1"/>
</dbReference>
<name>A0A4S8PMF9_9ACTN</name>
<comment type="cofactor">
    <cofactor evidence="6">
        <name>Mg(2+)</name>
        <dbReference type="ChEBI" id="CHEBI:18420"/>
    </cofactor>
</comment>
<dbReference type="AlphaFoldDB" id="A0A4S8PMF9"/>